<dbReference type="InterPro" id="IPR029044">
    <property type="entry name" value="Nucleotide-diphossugar_trans"/>
</dbReference>
<dbReference type="CDD" id="cd00761">
    <property type="entry name" value="Glyco_tranf_GTA_type"/>
    <property type="match status" value="1"/>
</dbReference>
<dbReference type="GO" id="GO:0018392">
    <property type="term" value="F:glycoprotein 3-alpha-L-fucosyltransferase activity"/>
    <property type="evidence" value="ECO:0007669"/>
    <property type="project" value="UniProtKB-EC"/>
</dbReference>
<dbReference type="SUPFAM" id="SSF53448">
    <property type="entry name" value="Nucleotide-diphospho-sugar transferases"/>
    <property type="match status" value="1"/>
</dbReference>
<gene>
    <name evidence="2" type="ORF">HLRTI_002636</name>
</gene>
<evidence type="ECO:0000313" key="3">
    <source>
        <dbReference type="Proteomes" id="UP000003861"/>
    </source>
</evidence>
<dbReference type="OrthoDB" id="46222at2157"/>
<keyword evidence="2" id="KW-0808">Transferase</keyword>
<dbReference type="AlphaFoldDB" id="U2FAA6"/>
<comment type="caution">
    <text evidence="2">The sequence shown here is derived from an EMBL/GenBank/DDBJ whole genome shotgun (WGS) entry which is preliminary data.</text>
</comment>
<proteinExistence type="predicted"/>
<dbReference type="PANTHER" id="PTHR43685:SF2">
    <property type="entry name" value="GLYCOSYLTRANSFERASE 2-LIKE DOMAIN-CONTAINING PROTEIN"/>
    <property type="match status" value="1"/>
</dbReference>
<dbReference type="InterPro" id="IPR001173">
    <property type="entry name" value="Glyco_trans_2-like"/>
</dbReference>
<feature type="domain" description="Glycosyltransferase 2-like" evidence="1">
    <location>
        <begin position="5"/>
        <end position="128"/>
    </location>
</feature>
<dbReference type="EC" id="2.4.1.214" evidence="2"/>
<dbReference type="PANTHER" id="PTHR43685">
    <property type="entry name" value="GLYCOSYLTRANSFERASE"/>
    <property type="match status" value="1"/>
</dbReference>
<reference evidence="2 3" key="1">
    <citation type="journal article" date="2011" name="J. Bacteriol.">
        <title>Genome sequence of Halorhabdus tiamatea, the first archaeon isolated from a deep-sea anoxic brine lake.</title>
        <authorList>
            <person name="Antunes A."/>
            <person name="Alam I."/>
            <person name="Bajic V.B."/>
            <person name="Stingl U."/>
        </authorList>
    </citation>
    <scope>NUCLEOTIDE SEQUENCE [LARGE SCALE GENOMIC DNA]</scope>
    <source>
        <strain evidence="2 3">SARL4B</strain>
    </source>
</reference>
<dbReference type="RefSeq" id="WP_008524268.1">
    <property type="nucleotide sequence ID" value="NC_021921.1"/>
</dbReference>
<reference evidence="2 3" key="2">
    <citation type="journal article" date="2013" name="PLoS ONE">
        <title>INDIGO - INtegrated Data Warehouse of MIcrobial GenOmes with Examples from the Red Sea Extremophiles.</title>
        <authorList>
            <person name="Alam I."/>
            <person name="Antunes A."/>
            <person name="Kamau A.A."/>
            <person name="Ba Alawi W."/>
            <person name="Kalkatawi M."/>
            <person name="Stingl U."/>
            <person name="Bajic V.B."/>
        </authorList>
    </citation>
    <scope>NUCLEOTIDE SEQUENCE [LARGE SCALE GENOMIC DNA]</scope>
    <source>
        <strain evidence="2 3">SARL4B</strain>
    </source>
</reference>
<dbReference type="EMBL" id="AFNT02000034">
    <property type="protein sequence ID" value="ERJ05404.1"/>
    <property type="molecule type" value="Genomic_DNA"/>
</dbReference>
<accession>U2FAA6</accession>
<evidence type="ECO:0000313" key="2">
    <source>
        <dbReference type="EMBL" id="ERJ05404.1"/>
    </source>
</evidence>
<sequence>MPTVSIVIPTYNRASVLPRAVRSVLDQTFDDCEVIIVDDGSTDETPEIVDSFSEDRIRYLRFSENQGANAARNAGVEVAKGDYIAFLDADDEWRPAKLERQVEVFEQAPKSVGLVYTGIVHNDSNGNITGRSIPEHSGDVLARLMRGNFIGTFSSVMVRSQVMNDISLNEELPSWQDWYFYLDVAEEWSVESVSKPLVVKYFDIDNRISKNYKEKREISYPILYEKLVELNSEVGVIKGRQTLASLDFRIGYNALTNGYYSQARISLVRSLIKYPIQTRGWLYFVAALGGRFTYEPLRNLKRHLSL</sequence>
<dbReference type="GeneID" id="31401299"/>
<dbReference type="Pfam" id="PF00535">
    <property type="entry name" value="Glycos_transf_2"/>
    <property type="match status" value="1"/>
</dbReference>
<protein>
    <submittedName>
        <fullName evidence="2">Glycoprotein 3-alpha-L-fucosyltransferase</fullName>
        <ecNumber evidence="2">2.4.1.214</ecNumber>
    </submittedName>
</protein>
<dbReference type="Proteomes" id="UP000003861">
    <property type="component" value="Unassembled WGS sequence"/>
</dbReference>
<keyword evidence="2" id="KW-0328">Glycosyltransferase</keyword>
<name>U2FAA6_9EURY</name>
<evidence type="ECO:0000259" key="1">
    <source>
        <dbReference type="Pfam" id="PF00535"/>
    </source>
</evidence>
<organism evidence="2 3">
    <name type="scientific">Halorhabdus tiamatea SARL4B</name>
    <dbReference type="NCBI Taxonomy" id="1033806"/>
    <lineage>
        <taxon>Archaea</taxon>
        <taxon>Methanobacteriati</taxon>
        <taxon>Methanobacteriota</taxon>
        <taxon>Stenosarchaea group</taxon>
        <taxon>Halobacteria</taxon>
        <taxon>Halobacteriales</taxon>
        <taxon>Haloarculaceae</taxon>
        <taxon>Halorhabdus</taxon>
    </lineage>
</organism>
<dbReference type="InterPro" id="IPR050834">
    <property type="entry name" value="Glycosyltransf_2"/>
</dbReference>
<dbReference type="Gene3D" id="3.90.550.10">
    <property type="entry name" value="Spore Coat Polysaccharide Biosynthesis Protein SpsA, Chain A"/>
    <property type="match status" value="1"/>
</dbReference>